<proteinExistence type="predicted"/>
<evidence type="ECO:0000256" key="1">
    <source>
        <dbReference type="ARBA" id="ARBA00022670"/>
    </source>
</evidence>
<dbReference type="Gene3D" id="3.40.50.1820">
    <property type="entry name" value="alpha/beta hydrolase"/>
    <property type="match status" value="1"/>
</dbReference>
<reference evidence="6 7" key="1">
    <citation type="submission" date="2018-01" db="EMBL/GenBank/DDBJ databases">
        <title>Glutamicibacter soli strain NHPC-3 Whole genome sequence and assembly.</title>
        <authorList>
            <person name="Choudhury P."/>
            <person name="Gupta D."/>
            <person name="Sengupta K."/>
            <person name="Jawed A."/>
            <person name="Sultana N."/>
            <person name="Saha P."/>
        </authorList>
    </citation>
    <scope>NUCLEOTIDE SEQUENCE [LARGE SCALE GENOMIC DNA]</scope>
    <source>
        <strain evidence="6 7">NHPC-3</strain>
    </source>
</reference>
<dbReference type="InterPro" id="IPR001375">
    <property type="entry name" value="Peptidase_S9_cat"/>
</dbReference>
<protein>
    <submittedName>
        <fullName evidence="6">S9 family peptidase</fullName>
    </submittedName>
</protein>
<dbReference type="Pfam" id="PF02897">
    <property type="entry name" value="Peptidase_S9_N"/>
    <property type="match status" value="1"/>
</dbReference>
<dbReference type="SUPFAM" id="SSF50993">
    <property type="entry name" value="Peptidase/esterase 'gauge' domain"/>
    <property type="match status" value="1"/>
</dbReference>
<dbReference type="Gene3D" id="2.130.10.120">
    <property type="entry name" value="Prolyl oligopeptidase, N-terminal domain"/>
    <property type="match status" value="1"/>
</dbReference>
<evidence type="ECO:0000313" key="7">
    <source>
        <dbReference type="Proteomes" id="UP000252167"/>
    </source>
</evidence>
<keyword evidence="1" id="KW-0645">Protease</keyword>
<dbReference type="PANTHER" id="PTHR42881">
    <property type="entry name" value="PROLYL ENDOPEPTIDASE"/>
    <property type="match status" value="1"/>
</dbReference>
<evidence type="ECO:0000313" key="6">
    <source>
        <dbReference type="EMBL" id="RBM00211.1"/>
    </source>
</evidence>
<evidence type="ECO:0000259" key="5">
    <source>
        <dbReference type="Pfam" id="PF02897"/>
    </source>
</evidence>
<dbReference type="SUPFAM" id="SSF53474">
    <property type="entry name" value="alpha/beta-Hydrolases"/>
    <property type="match status" value="1"/>
</dbReference>
<dbReference type="PANTHER" id="PTHR42881:SF13">
    <property type="entry name" value="PROLYL ENDOPEPTIDASE"/>
    <property type="match status" value="1"/>
</dbReference>
<dbReference type="GO" id="GO:0070012">
    <property type="term" value="F:oligopeptidase activity"/>
    <property type="evidence" value="ECO:0007669"/>
    <property type="project" value="TreeGrafter"/>
</dbReference>
<dbReference type="RefSeq" id="WP_113607701.1">
    <property type="nucleotide sequence ID" value="NZ_POAF01000006.1"/>
</dbReference>
<dbReference type="GO" id="GO:0005829">
    <property type="term" value="C:cytosol"/>
    <property type="evidence" value="ECO:0007669"/>
    <property type="project" value="TreeGrafter"/>
</dbReference>
<dbReference type="EMBL" id="POAF01000006">
    <property type="protein sequence ID" value="RBM00211.1"/>
    <property type="molecule type" value="Genomic_DNA"/>
</dbReference>
<feature type="domain" description="Peptidase S9A N-terminal" evidence="5">
    <location>
        <begin position="11"/>
        <end position="223"/>
    </location>
</feature>
<dbReference type="InterPro" id="IPR023302">
    <property type="entry name" value="Pept_S9A_N"/>
</dbReference>
<accession>A0A365YBZ2</accession>
<dbReference type="InterPro" id="IPR029058">
    <property type="entry name" value="AB_hydrolase_fold"/>
</dbReference>
<evidence type="ECO:0000256" key="3">
    <source>
        <dbReference type="ARBA" id="ARBA00022825"/>
    </source>
</evidence>
<dbReference type="InterPro" id="IPR051167">
    <property type="entry name" value="Prolyl_oligopep/macrocyclase"/>
</dbReference>
<dbReference type="GO" id="GO:0006508">
    <property type="term" value="P:proteolysis"/>
    <property type="evidence" value="ECO:0007669"/>
    <property type="project" value="UniProtKB-KW"/>
</dbReference>
<evidence type="ECO:0000259" key="4">
    <source>
        <dbReference type="Pfam" id="PF00326"/>
    </source>
</evidence>
<dbReference type="PRINTS" id="PR00862">
    <property type="entry name" value="PROLIGOPTASE"/>
</dbReference>
<comment type="caution">
    <text evidence="6">The sequence shown here is derived from an EMBL/GenBank/DDBJ whole genome shotgun (WGS) entry which is preliminary data.</text>
</comment>
<dbReference type="AlphaFoldDB" id="A0A365YBZ2"/>
<keyword evidence="7" id="KW-1185">Reference proteome</keyword>
<gene>
    <name evidence="6" type="ORF">C1H84_13935</name>
</gene>
<keyword evidence="2" id="KW-0378">Hydrolase</keyword>
<sequence length="696" mass="77598">MTDRASTAAHLPDTYTWLEGIHDATALNWVRRQTERTEAELYDTEFDGTVQRIKTVLDSQDRIPMVTKRGNHYYNFWRDAEHRLGLWRRTTWDSYLTDSPRWETLLDLDAYAEQQGSEWHFAGSQLLRPAEGEPHRRALIRLSPDGGDQVRVREFDLDALDFPEDGFDLPVAKTNVSWIDADTLLVGSATTEANTTRSTYASTLRRLSRGADLEAAEVVYEVDLAHVAAFGYFDSTPGFERIVTTDAIDFYNSRTGVMLGSEHRIIEAPTDVEVSLHREWLLLAPQTDWTHLGQLIPAGSLALAKLESFLEDGTLERLLFTPDASTSLQSLSFTANYVLLTVLKDVAAEVRVIDLIKNFDQSTLPLEDPMLSVSVAAVDDEDGERPDDYWMTITGFITPTTLLRGTVGGGQAAVKTSPERFDATGFEVTQHFARSADGTRIPYFQVSARQMPLDGKNPVLMDGYGGFQHSMIPGYAPAMGAGWLSRSTASGRRPVYVMTNIRGGGEYGPAWHRAALREKRHRAYEDFAAIAEDLVARGVTRRAHLAATGRSNGGLLMGNMISGYPRLFGAISCGVPLLDMQRYTQLAAGHSWIAEYGDPEVEEDWKFLRTFSPVHRLSDQPHAHDDYPASLIWTTTSDDRVGPSQARVMAAKMMDLGIENVRYHEPDGGGHAGSTDNESTAKMLATSYEFLWRQVR</sequence>
<evidence type="ECO:0000256" key="2">
    <source>
        <dbReference type="ARBA" id="ARBA00022801"/>
    </source>
</evidence>
<keyword evidence="3" id="KW-0720">Serine protease</keyword>
<dbReference type="GO" id="GO:0004252">
    <property type="term" value="F:serine-type endopeptidase activity"/>
    <property type="evidence" value="ECO:0007669"/>
    <property type="project" value="InterPro"/>
</dbReference>
<name>A0A365YBZ2_9MICC</name>
<dbReference type="Proteomes" id="UP000252167">
    <property type="component" value="Unassembled WGS sequence"/>
</dbReference>
<dbReference type="InterPro" id="IPR002470">
    <property type="entry name" value="Peptidase_S9A"/>
</dbReference>
<feature type="domain" description="Peptidase S9 prolyl oligopeptidase catalytic" evidence="4">
    <location>
        <begin position="495"/>
        <end position="694"/>
    </location>
</feature>
<organism evidence="6 7">
    <name type="scientific">Glutamicibacter soli</name>
    <dbReference type="NCBI Taxonomy" id="453836"/>
    <lineage>
        <taxon>Bacteria</taxon>
        <taxon>Bacillati</taxon>
        <taxon>Actinomycetota</taxon>
        <taxon>Actinomycetes</taxon>
        <taxon>Micrococcales</taxon>
        <taxon>Micrococcaceae</taxon>
        <taxon>Glutamicibacter</taxon>
    </lineage>
</organism>
<dbReference type="Pfam" id="PF00326">
    <property type="entry name" value="Peptidase_S9"/>
    <property type="match status" value="1"/>
</dbReference>